<proteinExistence type="predicted"/>
<gene>
    <name evidence="2" type="ORF">HDA30_000220</name>
</gene>
<dbReference type="AlphaFoldDB" id="A0A7W7GM87"/>
<dbReference type="RefSeq" id="WP_184240842.1">
    <property type="nucleotide sequence ID" value="NZ_JACHNA010000001.1"/>
</dbReference>
<name>A0A7W7GM87_9MICC</name>
<organism evidence="2 3">
    <name type="scientific">Micrococcus cohnii</name>
    <dbReference type="NCBI Taxonomy" id="993416"/>
    <lineage>
        <taxon>Bacteria</taxon>
        <taxon>Bacillati</taxon>
        <taxon>Actinomycetota</taxon>
        <taxon>Actinomycetes</taxon>
        <taxon>Micrococcales</taxon>
        <taxon>Micrococcaceae</taxon>
        <taxon>Micrococcus</taxon>
    </lineage>
</organism>
<comment type="caution">
    <text evidence="2">The sequence shown here is derived from an EMBL/GenBank/DDBJ whole genome shotgun (WGS) entry which is preliminary data.</text>
</comment>
<evidence type="ECO:0000313" key="2">
    <source>
        <dbReference type="EMBL" id="MBB4734712.1"/>
    </source>
</evidence>
<feature type="compositionally biased region" description="Polar residues" evidence="1">
    <location>
        <begin position="11"/>
        <end position="22"/>
    </location>
</feature>
<evidence type="ECO:0000256" key="1">
    <source>
        <dbReference type="SAM" id="MobiDB-lite"/>
    </source>
</evidence>
<protein>
    <submittedName>
        <fullName evidence="2">Uncharacterized protein</fullName>
    </submittedName>
</protein>
<dbReference type="EMBL" id="JACHNA010000001">
    <property type="protein sequence ID" value="MBB4734712.1"/>
    <property type="molecule type" value="Genomic_DNA"/>
</dbReference>
<dbReference type="Proteomes" id="UP000540191">
    <property type="component" value="Unassembled WGS sequence"/>
</dbReference>
<evidence type="ECO:0000313" key="3">
    <source>
        <dbReference type="Proteomes" id="UP000540191"/>
    </source>
</evidence>
<feature type="region of interest" description="Disordered" evidence="1">
    <location>
        <begin position="1"/>
        <end position="26"/>
    </location>
</feature>
<accession>A0A7W7GM87</accession>
<sequence>MERIEMETSESEMQASSATVQAQREWEADPTVWQRLEEPTPFGDVSVDRMGPYADPEYLAEFPTVAEALMELSSFEGMTEEFGRYLRAMVLSRQAQAAPGRVEPVDRVQFEELSARAQLEGAERLEAMVNEVFAWMEAQGMDPGRNEPPTLVSQELREMMLTMRS</sequence>
<reference evidence="2 3" key="1">
    <citation type="submission" date="2020-08" db="EMBL/GenBank/DDBJ databases">
        <title>Sequencing the genomes of 1000 actinobacteria strains.</title>
        <authorList>
            <person name="Klenk H.-P."/>
        </authorList>
    </citation>
    <scope>NUCLEOTIDE SEQUENCE [LARGE SCALE GENOMIC DNA]</scope>
    <source>
        <strain evidence="2 3">DSM 23974</strain>
    </source>
</reference>
<keyword evidence="3" id="KW-1185">Reference proteome</keyword>